<dbReference type="PANTHER" id="PTHR23402:SF1">
    <property type="entry name" value="PYROGLUTAMYL-PEPTIDASE I"/>
    <property type="match status" value="1"/>
</dbReference>
<evidence type="ECO:0000256" key="8">
    <source>
        <dbReference type="ARBA" id="ARBA00031559"/>
    </source>
</evidence>
<dbReference type="InterPro" id="IPR000816">
    <property type="entry name" value="Peptidase_C15"/>
</dbReference>
<dbReference type="EMBL" id="JBHSWA010000005">
    <property type="protein sequence ID" value="MFC6643940.1"/>
    <property type="molecule type" value="Genomic_DNA"/>
</dbReference>
<dbReference type="Proteomes" id="UP001596403">
    <property type="component" value="Unassembled WGS sequence"/>
</dbReference>
<keyword evidence="5" id="KW-0378">Hydrolase</keyword>
<dbReference type="SUPFAM" id="SSF53182">
    <property type="entry name" value="Pyrrolidone carboxyl peptidase (pyroglutamate aminopeptidase)"/>
    <property type="match status" value="1"/>
</dbReference>
<protein>
    <recommendedName>
        <fullName evidence="2">Pyrrolidone-carboxylate peptidase</fullName>
    </recommendedName>
    <alternativeName>
        <fullName evidence="7">5-oxoprolyl-peptidase</fullName>
    </alternativeName>
    <alternativeName>
        <fullName evidence="8">Pyroglutamyl-peptidase I</fullName>
    </alternativeName>
</protein>
<dbReference type="CDD" id="cd00501">
    <property type="entry name" value="Peptidase_C15"/>
    <property type="match status" value="1"/>
</dbReference>
<dbReference type="RefSeq" id="WP_386285298.1">
    <property type="nucleotide sequence ID" value="NZ_JBHSWA010000005.1"/>
</dbReference>
<evidence type="ECO:0000256" key="5">
    <source>
        <dbReference type="ARBA" id="ARBA00022801"/>
    </source>
</evidence>
<evidence type="ECO:0000256" key="7">
    <source>
        <dbReference type="ARBA" id="ARBA00030836"/>
    </source>
</evidence>
<dbReference type="PRINTS" id="PR00706">
    <property type="entry name" value="PYROGLUPTASE"/>
</dbReference>
<evidence type="ECO:0000256" key="4">
    <source>
        <dbReference type="ARBA" id="ARBA00022670"/>
    </source>
</evidence>
<keyword evidence="10" id="KW-1185">Reference proteome</keyword>
<dbReference type="InterPro" id="IPR036440">
    <property type="entry name" value="Peptidase_C15-like_sf"/>
</dbReference>
<evidence type="ECO:0000256" key="6">
    <source>
        <dbReference type="ARBA" id="ARBA00022807"/>
    </source>
</evidence>
<dbReference type="InterPro" id="IPR016125">
    <property type="entry name" value="Peptidase_C15-like"/>
</dbReference>
<proteinExistence type="inferred from homology"/>
<accession>A0ABW1Z6C1</accession>
<comment type="caution">
    <text evidence="9">The sequence shown here is derived from an EMBL/GenBank/DDBJ whole genome shotgun (WGS) entry which is preliminary data.</text>
</comment>
<organism evidence="9 10">
    <name type="scientific">Sulfitobacter profundi</name>
    <dbReference type="NCBI Taxonomy" id="2679961"/>
    <lineage>
        <taxon>Bacteria</taxon>
        <taxon>Pseudomonadati</taxon>
        <taxon>Pseudomonadota</taxon>
        <taxon>Alphaproteobacteria</taxon>
        <taxon>Rhodobacterales</taxon>
        <taxon>Roseobacteraceae</taxon>
        <taxon>Sulfitobacter</taxon>
    </lineage>
</organism>
<dbReference type="PIRSF" id="PIRSF015592">
    <property type="entry name" value="Prld-crbxl_pptds"/>
    <property type="match status" value="1"/>
</dbReference>
<evidence type="ECO:0000313" key="9">
    <source>
        <dbReference type="EMBL" id="MFC6643940.1"/>
    </source>
</evidence>
<evidence type="ECO:0000313" key="10">
    <source>
        <dbReference type="Proteomes" id="UP001596403"/>
    </source>
</evidence>
<dbReference type="Pfam" id="PF01470">
    <property type="entry name" value="Peptidase_C15"/>
    <property type="match status" value="1"/>
</dbReference>
<keyword evidence="6" id="KW-0788">Thiol protease</keyword>
<sequence>MNEQKTVIVAGYGAWAKADNNPASETAKRVAGLDWGHHRVVHLEVPVRTQGLMSFLTDAIGKYAPDHWLGFGIAPGACGIRLEALGTNWRSFDVPDNDGLTLAHEATVSGGPAAYDATVPNGRIVTACRDQGIPAAISYSAGNHLCNQMLYTTLHLVETGVAQMNCGFMHLPMTPEMVAAEDAEKEMRPSMALEMMARAGGSP</sequence>
<keyword evidence="4" id="KW-0645">Protease</keyword>
<dbReference type="PANTHER" id="PTHR23402">
    <property type="entry name" value="PROTEASE FAMILY C15 PYROGLUTAMYL-PEPTIDASE I-RELATED"/>
    <property type="match status" value="1"/>
</dbReference>
<evidence type="ECO:0000256" key="2">
    <source>
        <dbReference type="ARBA" id="ARBA00019191"/>
    </source>
</evidence>
<evidence type="ECO:0000256" key="1">
    <source>
        <dbReference type="ARBA" id="ARBA00006641"/>
    </source>
</evidence>
<dbReference type="Gene3D" id="3.40.630.20">
    <property type="entry name" value="Peptidase C15, pyroglutamyl peptidase I-like"/>
    <property type="match status" value="1"/>
</dbReference>
<keyword evidence="3" id="KW-0963">Cytoplasm</keyword>
<evidence type="ECO:0000256" key="3">
    <source>
        <dbReference type="ARBA" id="ARBA00022490"/>
    </source>
</evidence>
<gene>
    <name evidence="9" type="ORF">ACFQAU_21695</name>
</gene>
<name>A0ABW1Z6C1_9RHOB</name>
<reference evidence="10" key="1">
    <citation type="journal article" date="2019" name="Int. J. Syst. Evol. Microbiol.">
        <title>The Global Catalogue of Microorganisms (GCM) 10K type strain sequencing project: providing services to taxonomists for standard genome sequencing and annotation.</title>
        <authorList>
            <consortium name="The Broad Institute Genomics Platform"/>
            <consortium name="The Broad Institute Genome Sequencing Center for Infectious Disease"/>
            <person name="Wu L."/>
            <person name="Ma J."/>
        </authorList>
    </citation>
    <scope>NUCLEOTIDE SEQUENCE [LARGE SCALE GENOMIC DNA]</scope>
    <source>
        <strain evidence="10">NBRC 111368</strain>
    </source>
</reference>
<comment type="similarity">
    <text evidence="1">Belongs to the peptidase C15 family.</text>
</comment>